<comment type="caution">
    <text evidence="1">The sequence shown here is derived from an EMBL/GenBank/DDBJ whole genome shotgun (WGS) entry which is preliminary data.</text>
</comment>
<dbReference type="EMBL" id="QPFP01000005">
    <property type="protein sequence ID" value="TEB36790.1"/>
    <property type="molecule type" value="Genomic_DNA"/>
</dbReference>
<protein>
    <submittedName>
        <fullName evidence="1">Uncharacterized protein</fullName>
    </submittedName>
</protein>
<dbReference type="AlphaFoldDB" id="A0A4Y7TRI0"/>
<gene>
    <name evidence="1" type="ORF">FA13DRAFT_1085057</name>
</gene>
<sequence length="221" mass="24831">MCIGLSSQCPLHQMHILPKPKGTFEFVVHPPTGPIGRHTCLRNLPSLLIITTGSDPMIQTQVLARNRLWSTLSTWACMGTTRISGIFKLWIILCQREGLFSSHRHRCSPPGPLFLSALLPLLTSSSSLDTSLSHRKTNDGRFVRFVRKIPILRRVRTRRRTCGTYTALLRHSARPSHTGYRAAEQCVDAIRGLSRAFIKHISSCSCMHGWQDLGLNLIPRS</sequence>
<accession>A0A4Y7TRI0</accession>
<evidence type="ECO:0000313" key="2">
    <source>
        <dbReference type="Proteomes" id="UP000298030"/>
    </source>
</evidence>
<organism evidence="1 2">
    <name type="scientific">Coprinellus micaceus</name>
    <name type="common">Glistening ink-cap mushroom</name>
    <name type="synonym">Coprinus micaceus</name>
    <dbReference type="NCBI Taxonomy" id="71717"/>
    <lineage>
        <taxon>Eukaryota</taxon>
        <taxon>Fungi</taxon>
        <taxon>Dikarya</taxon>
        <taxon>Basidiomycota</taxon>
        <taxon>Agaricomycotina</taxon>
        <taxon>Agaricomycetes</taxon>
        <taxon>Agaricomycetidae</taxon>
        <taxon>Agaricales</taxon>
        <taxon>Agaricineae</taxon>
        <taxon>Psathyrellaceae</taxon>
        <taxon>Coprinellus</taxon>
    </lineage>
</organism>
<keyword evidence="2" id="KW-1185">Reference proteome</keyword>
<reference evidence="1 2" key="1">
    <citation type="journal article" date="2019" name="Nat. Ecol. Evol.">
        <title>Megaphylogeny resolves global patterns of mushroom evolution.</title>
        <authorList>
            <person name="Varga T."/>
            <person name="Krizsan K."/>
            <person name="Foldi C."/>
            <person name="Dima B."/>
            <person name="Sanchez-Garcia M."/>
            <person name="Sanchez-Ramirez S."/>
            <person name="Szollosi G.J."/>
            <person name="Szarkandi J.G."/>
            <person name="Papp V."/>
            <person name="Albert L."/>
            <person name="Andreopoulos W."/>
            <person name="Angelini C."/>
            <person name="Antonin V."/>
            <person name="Barry K.W."/>
            <person name="Bougher N.L."/>
            <person name="Buchanan P."/>
            <person name="Buyck B."/>
            <person name="Bense V."/>
            <person name="Catcheside P."/>
            <person name="Chovatia M."/>
            <person name="Cooper J."/>
            <person name="Damon W."/>
            <person name="Desjardin D."/>
            <person name="Finy P."/>
            <person name="Geml J."/>
            <person name="Haridas S."/>
            <person name="Hughes K."/>
            <person name="Justo A."/>
            <person name="Karasinski D."/>
            <person name="Kautmanova I."/>
            <person name="Kiss B."/>
            <person name="Kocsube S."/>
            <person name="Kotiranta H."/>
            <person name="LaButti K.M."/>
            <person name="Lechner B.E."/>
            <person name="Liimatainen K."/>
            <person name="Lipzen A."/>
            <person name="Lukacs Z."/>
            <person name="Mihaltcheva S."/>
            <person name="Morgado L.N."/>
            <person name="Niskanen T."/>
            <person name="Noordeloos M.E."/>
            <person name="Ohm R.A."/>
            <person name="Ortiz-Santana B."/>
            <person name="Ovrebo C."/>
            <person name="Racz N."/>
            <person name="Riley R."/>
            <person name="Savchenko A."/>
            <person name="Shiryaev A."/>
            <person name="Soop K."/>
            <person name="Spirin V."/>
            <person name="Szebenyi C."/>
            <person name="Tomsovsky M."/>
            <person name="Tulloss R.E."/>
            <person name="Uehling J."/>
            <person name="Grigoriev I.V."/>
            <person name="Vagvolgyi C."/>
            <person name="Papp T."/>
            <person name="Martin F.M."/>
            <person name="Miettinen O."/>
            <person name="Hibbett D.S."/>
            <person name="Nagy L.G."/>
        </authorList>
    </citation>
    <scope>NUCLEOTIDE SEQUENCE [LARGE SCALE GENOMIC DNA]</scope>
    <source>
        <strain evidence="1 2">FP101781</strain>
    </source>
</reference>
<proteinExistence type="predicted"/>
<name>A0A4Y7TRI0_COPMI</name>
<dbReference type="Proteomes" id="UP000298030">
    <property type="component" value="Unassembled WGS sequence"/>
</dbReference>
<evidence type="ECO:0000313" key="1">
    <source>
        <dbReference type="EMBL" id="TEB36790.1"/>
    </source>
</evidence>